<dbReference type="NCBIfam" id="NF005321">
    <property type="entry name" value="PRK06852.1"/>
    <property type="match status" value="1"/>
</dbReference>
<dbReference type="GO" id="GO:0006096">
    <property type="term" value="P:glycolytic process"/>
    <property type="evidence" value="ECO:0007669"/>
    <property type="project" value="UniProtKB-KW"/>
</dbReference>
<keyword evidence="2" id="KW-0456">Lyase</keyword>
<evidence type="ECO:0000256" key="5">
    <source>
        <dbReference type="PIRSR" id="PIRSR038992-1"/>
    </source>
</evidence>
<comment type="caution">
    <text evidence="6">The sequence shown here is derived from an EMBL/GenBank/DDBJ whole genome shotgun (WGS) entry which is preliminary data.</text>
</comment>
<dbReference type="InterPro" id="IPR050456">
    <property type="entry name" value="DeoC/FbaB_aldolase"/>
</dbReference>
<sequence>MQAQRKAPIGISKEASRRWQENYERVTQGSGRLFLMAGDQKVEHLNDDFVGSTVAAADADPEHLFRIASEAPIGCFATQLGLVAQYGGDYPEIPYLLKLNSKTHLLPGAEHDPRSRQWQSMTQVQEFMQHVDVPIVGVGYTIYPGSEFEAEMQTEAAQLIHDAHQLGLLAVIWAYPRGRAVGKREHDPHLIAGAAGLVACLGADFVKVNPPLNAQGEAEAKLLGEAVAAAGRTQLVCAGGSEVSSADFVRRLDAQLRDGHSAGCATGRNVHQRSQQEAVALCRAIHSLVVEDRGLEHALALLQED</sequence>
<dbReference type="InterPro" id="IPR013785">
    <property type="entry name" value="Aldolase_TIM"/>
</dbReference>
<dbReference type="InterPro" id="IPR002915">
    <property type="entry name" value="DeoC/FbaB/LacD_aldolase"/>
</dbReference>
<evidence type="ECO:0000256" key="4">
    <source>
        <dbReference type="ARBA" id="ARBA00049653"/>
    </source>
</evidence>
<reference evidence="6" key="1">
    <citation type="journal article" date="2021" name="ISME J.">
        <title>Genomic evolution of the class Acidithiobacillia: deep-branching Proteobacteria living in extreme acidic conditions.</title>
        <authorList>
            <person name="Moya-Beltran A."/>
            <person name="Beard S."/>
            <person name="Rojas-Villalobos C."/>
            <person name="Issotta F."/>
            <person name="Gallardo Y."/>
            <person name="Ulloa R."/>
            <person name="Giaveno A."/>
            <person name="Degli Esposti M."/>
            <person name="Johnson D.B."/>
            <person name="Quatrini R."/>
        </authorList>
    </citation>
    <scope>NUCLEOTIDE SEQUENCE</scope>
    <source>
        <strain evidence="6">VAN18-1</strain>
    </source>
</reference>
<feature type="active site" description="Schiff-base intermediate with dihydroxyacetone-P" evidence="5">
    <location>
        <position position="207"/>
    </location>
</feature>
<keyword evidence="3" id="KW-0704">Schiff base</keyword>
<dbReference type="EC" id="4.1.2.13" evidence="1"/>
<dbReference type="PIRSF" id="PIRSF038992">
    <property type="entry name" value="Aldolase_Ia"/>
    <property type="match status" value="1"/>
</dbReference>
<evidence type="ECO:0000256" key="3">
    <source>
        <dbReference type="ARBA" id="ARBA00023270"/>
    </source>
</evidence>
<evidence type="ECO:0000256" key="2">
    <source>
        <dbReference type="ARBA" id="ARBA00023239"/>
    </source>
</evidence>
<proteinExistence type="inferred from homology"/>
<dbReference type="EMBL" id="JAAXYO010000039">
    <property type="protein sequence ID" value="MBU2787263.1"/>
    <property type="molecule type" value="Genomic_DNA"/>
</dbReference>
<evidence type="ECO:0000313" key="7">
    <source>
        <dbReference type="Proteomes" id="UP001197378"/>
    </source>
</evidence>
<dbReference type="SUPFAM" id="SSF51569">
    <property type="entry name" value="Aldolase"/>
    <property type="match status" value="1"/>
</dbReference>
<feature type="active site" description="Proton donor" evidence="5">
    <location>
        <position position="175"/>
    </location>
</feature>
<accession>A0AAE3CIY0</accession>
<comment type="similarity">
    <text evidence="4">Belongs to the DeoC/FbaB aldolase family. FbaB subfamily.</text>
</comment>
<gene>
    <name evidence="6" type="ORF">HFQ13_03385</name>
</gene>
<dbReference type="Gene3D" id="3.20.20.70">
    <property type="entry name" value="Aldolase class I"/>
    <property type="match status" value="1"/>
</dbReference>
<evidence type="ECO:0000313" key="6">
    <source>
        <dbReference type="EMBL" id="MBU2787263.1"/>
    </source>
</evidence>
<dbReference type="PANTHER" id="PTHR47916">
    <property type="entry name" value="FRUCTOSE-BISPHOSPHATE ALDOLASE CLASS 1"/>
    <property type="match status" value="1"/>
</dbReference>
<dbReference type="GO" id="GO:0004332">
    <property type="term" value="F:fructose-bisphosphate aldolase activity"/>
    <property type="evidence" value="ECO:0007669"/>
    <property type="project" value="UniProtKB-EC"/>
</dbReference>
<dbReference type="PANTHER" id="PTHR47916:SF4">
    <property type="entry name" value="FRUCTOSE-BISPHOSPHATE ALDOLASE CLASS 1"/>
    <property type="match status" value="1"/>
</dbReference>
<dbReference type="RefSeq" id="WP_215870863.1">
    <property type="nucleotide sequence ID" value="NZ_JAAXYO010000039.1"/>
</dbReference>
<keyword evidence="7" id="KW-1185">Reference proteome</keyword>
<organism evidence="6 7">
    <name type="scientific">Igneacidithiobacillus copahuensis</name>
    <dbReference type="NCBI Taxonomy" id="2724909"/>
    <lineage>
        <taxon>Bacteria</taxon>
        <taxon>Pseudomonadati</taxon>
        <taxon>Pseudomonadota</taxon>
        <taxon>Acidithiobacillia</taxon>
        <taxon>Acidithiobacillales</taxon>
        <taxon>Acidithiobacillaceae</taxon>
        <taxon>Igneacidithiobacillus</taxon>
    </lineage>
</organism>
<name>A0AAE3CIY0_9PROT</name>
<dbReference type="SMART" id="SM01133">
    <property type="entry name" value="DeoC"/>
    <property type="match status" value="1"/>
</dbReference>
<protein>
    <recommendedName>
        <fullName evidence="1">fructose-bisphosphate aldolase</fullName>
        <ecNumber evidence="1">4.1.2.13</ecNumber>
    </recommendedName>
</protein>
<dbReference type="Proteomes" id="UP001197378">
    <property type="component" value="Unassembled WGS sequence"/>
</dbReference>
<dbReference type="InterPro" id="IPR041720">
    <property type="entry name" value="FbaB-like"/>
</dbReference>
<evidence type="ECO:0000256" key="1">
    <source>
        <dbReference type="ARBA" id="ARBA00013068"/>
    </source>
</evidence>
<dbReference type="AlphaFoldDB" id="A0AAE3CIY0"/>
<dbReference type="Pfam" id="PF01791">
    <property type="entry name" value="DeoC"/>
    <property type="match status" value="1"/>
</dbReference>